<name>A0A8H3Z4V0_VENIN</name>
<protein>
    <submittedName>
        <fullName evidence="2">Uncharacterized protein</fullName>
    </submittedName>
</protein>
<reference evidence="2 3" key="1">
    <citation type="submission" date="2019-11" db="EMBL/GenBank/DDBJ databases">
        <title>Venturia inaequalis Genome Resource.</title>
        <authorList>
            <person name="Lichtner F.J."/>
        </authorList>
    </citation>
    <scope>NUCLEOTIDE SEQUENCE [LARGE SCALE GENOMIC DNA]</scope>
    <source>
        <strain evidence="2">Bline_iso_100314</strain>
    </source>
</reference>
<sequence>MEPDRSTSGPPLKKFHATELSSHVTAIERVRPQKPKNGKPSAQTKTFDKPIDLRECRCAGGLTVETTEWEGMHKQ</sequence>
<dbReference type="Proteomes" id="UP000433883">
    <property type="component" value="Unassembled WGS sequence"/>
</dbReference>
<comment type="caution">
    <text evidence="2">The sequence shown here is derived from an EMBL/GenBank/DDBJ whole genome shotgun (WGS) entry which is preliminary data.</text>
</comment>
<feature type="region of interest" description="Disordered" evidence="1">
    <location>
        <begin position="1"/>
        <end position="48"/>
    </location>
</feature>
<gene>
    <name evidence="2" type="ORF">BLS_008343</name>
</gene>
<dbReference type="EMBL" id="WNWQ01000007">
    <property type="protein sequence ID" value="KAE9985404.1"/>
    <property type="molecule type" value="Genomic_DNA"/>
</dbReference>
<proteinExistence type="predicted"/>
<accession>A0A8H3Z4V0</accession>
<evidence type="ECO:0000313" key="2">
    <source>
        <dbReference type="EMBL" id="KAE9985404.1"/>
    </source>
</evidence>
<evidence type="ECO:0000256" key="1">
    <source>
        <dbReference type="SAM" id="MobiDB-lite"/>
    </source>
</evidence>
<organism evidence="2 3">
    <name type="scientific">Venturia inaequalis</name>
    <name type="common">Apple scab fungus</name>
    <dbReference type="NCBI Taxonomy" id="5025"/>
    <lineage>
        <taxon>Eukaryota</taxon>
        <taxon>Fungi</taxon>
        <taxon>Dikarya</taxon>
        <taxon>Ascomycota</taxon>
        <taxon>Pezizomycotina</taxon>
        <taxon>Dothideomycetes</taxon>
        <taxon>Pleosporomycetidae</taxon>
        <taxon>Venturiales</taxon>
        <taxon>Venturiaceae</taxon>
        <taxon>Venturia</taxon>
    </lineage>
</organism>
<evidence type="ECO:0000313" key="3">
    <source>
        <dbReference type="Proteomes" id="UP000433883"/>
    </source>
</evidence>
<dbReference type="AlphaFoldDB" id="A0A8H3Z4V0"/>